<evidence type="ECO:0000313" key="3">
    <source>
        <dbReference type="EMBL" id="XDI36770.1"/>
    </source>
</evidence>
<organism evidence="3">
    <name type="scientific">Alkalihalophilus sp. As8PL</name>
    <dbReference type="NCBI Taxonomy" id="3237103"/>
    <lineage>
        <taxon>Bacteria</taxon>
        <taxon>Bacillati</taxon>
        <taxon>Bacillota</taxon>
        <taxon>Bacilli</taxon>
        <taxon>Bacillales</taxon>
        <taxon>Bacillaceae</taxon>
        <taxon>Alkalihalophilus</taxon>
    </lineage>
</organism>
<feature type="domain" description="Amine oxidase" evidence="2">
    <location>
        <begin position="14"/>
        <end position="422"/>
    </location>
</feature>
<dbReference type="SUPFAM" id="SSF51905">
    <property type="entry name" value="FAD/NAD(P)-binding domain"/>
    <property type="match status" value="1"/>
</dbReference>
<dbReference type="EMBL" id="CP162551">
    <property type="protein sequence ID" value="XDI36770.1"/>
    <property type="molecule type" value="Genomic_DNA"/>
</dbReference>
<protein>
    <submittedName>
        <fullName evidence="3">Flavin monoamine oxidase family protein</fullName>
    </submittedName>
</protein>
<name>A0AB39BTL4_9BACI</name>
<proteinExistence type="inferred from homology"/>
<evidence type="ECO:0000259" key="2">
    <source>
        <dbReference type="Pfam" id="PF01593"/>
    </source>
</evidence>
<gene>
    <name evidence="3" type="ORF">AB3N04_19185</name>
</gene>
<reference evidence="3" key="1">
    <citation type="submission" date="2024-07" db="EMBL/GenBank/DDBJ databases">
        <title>Identification and characteristics of an arsenic-resistant bacterial isolate, which belongs to a novel species.</title>
        <authorList>
            <person name="Juszczyk A."/>
            <person name="Kowalczyk A."/>
            <person name="Was K."/>
            <person name="Kosowicz W."/>
            <person name="Budzyn A."/>
            <person name="Latowski D."/>
        </authorList>
    </citation>
    <scope>NUCLEOTIDE SEQUENCE</scope>
    <source>
        <strain evidence="3">As8PL</strain>
    </source>
</reference>
<dbReference type="AlphaFoldDB" id="A0AB39BTL4"/>
<comment type="similarity">
    <text evidence="1">Belongs to the flavin monoamine oxidase family.</text>
</comment>
<dbReference type="InterPro" id="IPR036188">
    <property type="entry name" value="FAD/NAD-bd_sf"/>
</dbReference>
<dbReference type="SUPFAM" id="SSF54373">
    <property type="entry name" value="FAD-linked reductases, C-terminal domain"/>
    <property type="match status" value="1"/>
</dbReference>
<dbReference type="InterPro" id="IPR002937">
    <property type="entry name" value="Amino_oxidase"/>
</dbReference>
<dbReference type="Pfam" id="PF01593">
    <property type="entry name" value="Amino_oxidase"/>
    <property type="match status" value="1"/>
</dbReference>
<dbReference type="GO" id="GO:0016491">
    <property type="term" value="F:oxidoreductase activity"/>
    <property type="evidence" value="ECO:0007669"/>
    <property type="project" value="InterPro"/>
</dbReference>
<dbReference type="InterPro" id="IPR050703">
    <property type="entry name" value="Flavin_MAO"/>
</dbReference>
<dbReference type="RefSeq" id="WP_368504156.1">
    <property type="nucleotide sequence ID" value="NZ_CP162551.1"/>
</dbReference>
<accession>A0AB39BTL4</accession>
<dbReference type="Gene3D" id="3.50.50.60">
    <property type="entry name" value="FAD/NAD(P)-binding domain"/>
    <property type="match status" value="1"/>
</dbReference>
<dbReference type="PANTHER" id="PTHR43563:SF1">
    <property type="entry name" value="AMINE OXIDASE [FLAVIN-CONTAINING] B"/>
    <property type="match status" value="1"/>
</dbReference>
<dbReference type="PANTHER" id="PTHR43563">
    <property type="entry name" value="AMINE OXIDASE"/>
    <property type="match status" value="1"/>
</dbReference>
<evidence type="ECO:0000256" key="1">
    <source>
        <dbReference type="ARBA" id="ARBA00005995"/>
    </source>
</evidence>
<sequence length="424" mass="47031">MTTIYDVVIIGAGLAGLSAANGLHDKGLNYKVIEASARAGGKVRSFVGPDGARSFELGAQFVNKDMDQIGKWVQRAGLELLETKSGNDTVGISFPSKEIISDAVCQHEKQFEEIQAKLQSTDERLSDLLRRLLLTKTENQIITSIYAERINIDPQKVSARGLLDRTFRFESEENDMTHQVNAPLSELITFMERNIAENIAYEEPVVRIEKNSEGYKIISTKQTYMASAIIIAVPPTVASRLEYEESLEQHYRKALDSYLDGSIIKTTWVFDDPFWHEYKVQSQARGVHDVVFTDPQGVTVIESSKVGGQYRLTMYIGASAALDLAKKARAERINTATSMLVEVFGEKAKMYEDVEQSVWVEDKLCGGGYGACLRYGALLNAAEVLRTPKDKMVFASSELAERFPYYMEGAILAGMTAASGILND</sequence>